<reference evidence="2" key="1">
    <citation type="submission" date="2023-06" db="EMBL/GenBank/DDBJ databases">
        <authorList>
            <person name="Kurt Z."/>
        </authorList>
    </citation>
    <scope>NUCLEOTIDE SEQUENCE</scope>
</reference>
<comment type="caution">
    <text evidence="2">The sequence shown here is derived from an EMBL/GenBank/DDBJ whole genome shotgun (WGS) entry which is preliminary data.</text>
</comment>
<dbReference type="EMBL" id="CAXDID020000056">
    <property type="protein sequence ID" value="CAL6007741.1"/>
    <property type="molecule type" value="Genomic_DNA"/>
</dbReference>
<dbReference type="SUPFAM" id="SSF52058">
    <property type="entry name" value="L domain-like"/>
    <property type="match status" value="1"/>
</dbReference>
<proteinExistence type="predicted"/>
<dbReference type="EMBL" id="CATOUU010000341">
    <property type="protein sequence ID" value="CAI9925360.1"/>
    <property type="molecule type" value="Genomic_DNA"/>
</dbReference>
<feature type="region of interest" description="Disordered" evidence="1">
    <location>
        <begin position="553"/>
        <end position="578"/>
    </location>
</feature>
<dbReference type="Proteomes" id="UP001642409">
    <property type="component" value="Unassembled WGS sequence"/>
</dbReference>
<dbReference type="InterPro" id="IPR032675">
    <property type="entry name" value="LRR_dom_sf"/>
</dbReference>
<dbReference type="AlphaFoldDB" id="A0AA86TR93"/>
<name>A0AA86TR93_9EUKA</name>
<evidence type="ECO:0000313" key="4">
    <source>
        <dbReference type="Proteomes" id="UP001642409"/>
    </source>
</evidence>
<feature type="compositionally biased region" description="Polar residues" evidence="1">
    <location>
        <begin position="560"/>
        <end position="578"/>
    </location>
</feature>
<accession>A0AA86TR93</accession>
<evidence type="ECO:0000256" key="1">
    <source>
        <dbReference type="SAM" id="MobiDB-lite"/>
    </source>
</evidence>
<protein>
    <submittedName>
        <fullName evidence="2">Leucine-rich repeat domain superfamily</fullName>
    </submittedName>
    <submittedName>
        <fullName evidence="3">Leucine-rich_repeat domain superfamily</fullName>
    </submittedName>
</protein>
<dbReference type="Gene3D" id="3.80.10.10">
    <property type="entry name" value="Ribonuclease Inhibitor"/>
    <property type="match status" value="1"/>
</dbReference>
<gene>
    <name evidence="2" type="ORF">HINF_LOCUS13005</name>
    <name evidence="3" type="ORF">HINF_LOCUS20783</name>
</gene>
<sequence length="578" mass="65499">MTELNASNGRLSKLEYGTYNTYKSLIVSNNRLSDFEFLKYYKQLEIFSACGCQISGFKKLVFQNYDLVTNICLCDNNIRSFDFLHSMSQLQQLDLSGNPLSSQALRSYVQQFPKLQCMSFQFTLLNSAQFFFQSLSNCYQLLEGAELGDLVIKQSAQQSSNSLNFTFKLQKSKNCKHLVNGSLLISIFGLQPGKFARLFTKSGLISDLKVFSAQVQIESFSHFAVVSVLNNSASVMFYNTQQTCAYTLALNELEDKLDHEEFIKMYEPVIEDNAIVNQQPIIQTSTQKKTKFKFDSSEFTLGNILNVVPETNALYFSSVQTRTQIIYQLLQQLEIQYQQFKNASLLFDTAMNEINKTKPIIANNCLQLPVRLPNQFKTTLYIDLIAVQNLTLSNVDAYYFAQIDKEHILATGPVTGINAQDECKIVCSANKAFCVLNSKLSAKFMPIYSFYINKVLVRKGQQSFYQFKQANSAMISVKVQFEGNNQVVLTSESQTLGIQDIPVPQNNNVQQIPLEPQNQNLTTQPIAVQPVQNQNPKEENIVNVQQVIVEPDKVEPVQDLQKNNSQEQEPQKEGSTTQ</sequence>
<reference evidence="3 4" key="2">
    <citation type="submission" date="2024-07" db="EMBL/GenBank/DDBJ databases">
        <authorList>
            <person name="Akdeniz Z."/>
        </authorList>
    </citation>
    <scope>NUCLEOTIDE SEQUENCE [LARGE SCALE GENOMIC DNA]</scope>
</reference>
<organism evidence="2">
    <name type="scientific">Hexamita inflata</name>
    <dbReference type="NCBI Taxonomy" id="28002"/>
    <lineage>
        <taxon>Eukaryota</taxon>
        <taxon>Metamonada</taxon>
        <taxon>Diplomonadida</taxon>
        <taxon>Hexamitidae</taxon>
        <taxon>Hexamitinae</taxon>
        <taxon>Hexamita</taxon>
    </lineage>
</organism>
<evidence type="ECO:0000313" key="2">
    <source>
        <dbReference type="EMBL" id="CAI9925360.1"/>
    </source>
</evidence>
<keyword evidence="4" id="KW-1185">Reference proteome</keyword>
<evidence type="ECO:0000313" key="3">
    <source>
        <dbReference type="EMBL" id="CAL6007741.1"/>
    </source>
</evidence>